<keyword evidence="1" id="KW-0812">Transmembrane</keyword>
<comment type="caution">
    <text evidence="3">The sequence shown here is derived from an EMBL/GenBank/DDBJ whole genome shotgun (WGS) entry which is preliminary data.</text>
</comment>
<dbReference type="AlphaFoldDB" id="A0AA39M8F1"/>
<keyword evidence="1" id="KW-1133">Transmembrane helix</keyword>
<feature type="transmembrane region" description="Helical" evidence="1">
    <location>
        <begin position="35"/>
        <end position="58"/>
    </location>
</feature>
<protein>
    <recommendedName>
        <fullName evidence="5">Serpentine receptor class gamma</fullName>
    </recommendedName>
</protein>
<accession>A0AA39M8F1</accession>
<keyword evidence="1" id="KW-0472">Membrane</keyword>
<organism evidence="3 4">
    <name type="scientific">Steinernema hermaphroditum</name>
    <dbReference type="NCBI Taxonomy" id="289476"/>
    <lineage>
        <taxon>Eukaryota</taxon>
        <taxon>Metazoa</taxon>
        <taxon>Ecdysozoa</taxon>
        <taxon>Nematoda</taxon>
        <taxon>Chromadorea</taxon>
        <taxon>Rhabditida</taxon>
        <taxon>Tylenchina</taxon>
        <taxon>Panagrolaimomorpha</taxon>
        <taxon>Strongyloidoidea</taxon>
        <taxon>Steinernematidae</taxon>
        <taxon>Steinernema</taxon>
    </lineage>
</organism>
<keyword evidence="4" id="KW-1185">Reference proteome</keyword>
<evidence type="ECO:0000256" key="2">
    <source>
        <dbReference type="SAM" id="SignalP"/>
    </source>
</evidence>
<evidence type="ECO:0000313" key="4">
    <source>
        <dbReference type="Proteomes" id="UP001175271"/>
    </source>
</evidence>
<feature type="signal peptide" evidence="2">
    <location>
        <begin position="1"/>
        <end position="20"/>
    </location>
</feature>
<evidence type="ECO:0008006" key="5">
    <source>
        <dbReference type="Google" id="ProtNLM"/>
    </source>
</evidence>
<keyword evidence="2" id="KW-0732">Signal</keyword>
<reference evidence="3" key="1">
    <citation type="submission" date="2023-06" db="EMBL/GenBank/DDBJ databases">
        <title>Genomic analysis of the entomopathogenic nematode Steinernema hermaphroditum.</title>
        <authorList>
            <person name="Schwarz E.M."/>
            <person name="Heppert J.K."/>
            <person name="Baniya A."/>
            <person name="Schwartz H.T."/>
            <person name="Tan C.-H."/>
            <person name="Antoshechkin I."/>
            <person name="Sternberg P.W."/>
            <person name="Goodrich-Blair H."/>
            <person name="Dillman A.R."/>
        </authorList>
    </citation>
    <scope>NUCLEOTIDE SEQUENCE</scope>
    <source>
        <strain evidence="3">PS9179</strain>
        <tissue evidence="3">Whole animal</tissue>
    </source>
</reference>
<dbReference type="Proteomes" id="UP001175271">
    <property type="component" value="Unassembled WGS sequence"/>
</dbReference>
<name>A0AA39M8F1_9BILA</name>
<dbReference type="EMBL" id="JAUCMV010000001">
    <property type="protein sequence ID" value="KAK0424400.1"/>
    <property type="molecule type" value="Genomic_DNA"/>
</dbReference>
<evidence type="ECO:0000256" key="1">
    <source>
        <dbReference type="SAM" id="Phobius"/>
    </source>
</evidence>
<sequence>MSSVGLFFTTLALLNGRVAAMHIFKSYSTPLYRHWTLRMAFVVLLVEVLVYLVLRAVLYITIRRYKKKIGNAMSQAVLDESIYFSGAPDYNAKQPQIQSGTL</sequence>
<proteinExistence type="predicted"/>
<feature type="chain" id="PRO_5041252638" description="Serpentine receptor class gamma" evidence="2">
    <location>
        <begin position="21"/>
        <end position="102"/>
    </location>
</feature>
<evidence type="ECO:0000313" key="3">
    <source>
        <dbReference type="EMBL" id="KAK0424400.1"/>
    </source>
</evidence>
<gene>
    <name evidence="3" type="ORF">QR680_008656</name>
</gene>